<feature type="transmembrane region" description="Helical" evidence="7">
    <location>
        <begin position="149"/>
        <end position="171"/>
    </location>
</feature>
<protein>
    <submittedName>
        <fullName evidence="9">Multisubunit na+/h+ antiporter, mnhb subunit</fullName>
    </submittedName>
</protein>
<comment type="caution">
    <text evidence="9">The sequence shown here is derived from an EMBL/GenBank/DDBJ whole genome shotgun (WGS) entry which is preliminary data.</text>
</comment>
<name>V4HNC0_9EURY</name>
<proteinExistence type="predicted"/>
<dbReference type="AlphaFoldDB" id="V4HNC0"/>
<feature type="region of interest" description="Disordered" evidence="6">
    <location>
        <begin position="1"/>
        <end position="22"/>
    </location>
</feature>
<dbReference type="InterPro" id="IPR007182">
    <property type="entry name" value="MnhB"/>
</dbReference>
<feature type="transmembrane region" description="Helical" evidence="7">
    <location>
        <begin position="31"/>
        <end position="53"/>
    </location>
</feature>
<dbReference type="EMBL" id="ASGZ01000012">
    <property type="protein sequence ID" value="ESP89409.1"/>
    <property type="molecule type" value="Genomic_DNA"/>
</dbReference>
<organism evidence="9 10">
    <name type="scientific">Candidatus Halobonum tyrrellensis G22</name>
    <dbReference type="NCBI Taxonomy" id="1324957"/>
    <lineage>
        <taxon>Archaea</taxon>
        <taxon>Methanobacteriati</taxon>
        <taxon>Methanobacteriota</taxon>
        <taxon>Stenosarchaea group</taxon>
        <taxon>Halobacteria</taxon>
        <taxon>Halobacteriales</taxon>
        <taxon>Haloferacaceae</taxon>
        <taxon>Candidatus Halobonum</taxon>
    </lineage>
</organism>
<evidence type="ECO:0000313" key="10">
    <source>
        <dbReference type="Proteomes" id="UP000017840"/>
    </source>
</evidence>
<keyword evidence="2" id="KW-1003">Cell membrane</keyword>
<keyword evidence="5 7" id="KW-0472">Membrane</keyword>
<evidence type="ECO:0000256" key="7">
    <source>
        <dbReference type="SAM" id="Phobius"/>
    </source>
</evidence>
<dbReference type="Proteomes" id="UP000017840">
    <property type="component" value="Unassembled WGS sequence"/>
</dbReference>
<evidence type="ECO:0000256" key="5">
    <source>
        <dbReference type="ARBA" id="ARBA00023136"/>
    </source>
</evidence>
<feature type="transmembrane region" description="Helical" evidence="7">
    <location>
        <begin position="104"/>
        <end position="128"/>
    </location>
</feature>
<feature type="transmembrane region" description="Helical" evidence="7">
    <location>
        <begin position="60"/>
        <end position="84"/>
    </location>
</feature>
<evidence type="ECO:0000256" key="4">
    <source>
        <dbReference type="ARBA" id="ARBA00022989"/>
    </source>
</evidence>
<comment type="subcellular location">
    <subcellularLocation>
        <location evidence="1">Cell membrane</location>
        <topology evidence="1">Multi-pass membrane protein</topology>
    </subcellularLocation>
</comment>
<dbReference type="PANTHER" id="PTHR33932">
    <property type="entry name" value="NA(+)/H(+) ANTIPORTER SUBUNIT B"/>
    <property type="match status" value="1"/>
</dbReference>
<evidence type="ECO:0000256" key="6">
    <source>
        <dbReference type="SAM" id="MobiDB-lite"/>
    </source>
</evidence>
<dbReference type="Pfam" id="PF04039">
    <property type="entry name" value="MnhB"/>
    <property type="match status" value="1"/>
</dbReference>
<keyword evidence="10" id="KW-1185">Reference proteome</keyword>
<accession>V4HNC0</accession>
<evidence type="ECO:0000256" key="3">
    <source>
        <dbReference type="ARBA" id="ARBA00022692"/>
    </source>
</evidence>
<keyword evidence="4 7" id="KW-1133">Transmembrane helix</keyword>
<keyword evidence="3 7" id="KW-0812">Transmembrane</keyword>
<reference evidence="9 10" key="1">
    <citation type="journal article" date="2013" name="Genome Announc.">
        <title>Draft Genome Sequence of 'Candidatus Halobonum tyrrellensis' Strain G22, Isolated from the Hypersaline Waters of Lake Tyrrell, Australia.</title>
        <authorList>
            <person name="Ugalde J.A."/>
            <person name="Narasingarao P."/>
            <person name="Kuo S."/>
            <person name="Podell S."/>
            <person name="Allen E.E."/>
        </authorList>
    </citation>
    <scope>NUCLEOTIDE SEQUENCE [LARGE SCALE GENOMIC DNA]</scope>
    <source>
        <strain evidence="9 10">G22</strain>
    </source>
</reference>
<evidence type="ECO:0000256" key="1">
    <source>
        <dbReference type="ARBA" id="ARBA00004651"/>
    </source>
</evidence>
<evidence type="ECO:0000313" key="9">
    <source>
        <dbReference type="EMBL" id="ESP89409.1"/>
    </source>
</evidence>
<dbReference type="eggNOG" id="arCOG03079">
    <property type="taxonomic scope" value="Archaea"/>
</dbReference>
<evidence type="ECO:0000256" key="2">
    <source>
        <dbReference type="ARBA" id="ARBA00022475"/>
    </source>
</evidence>
<feature type="domain" description="Na+/H+ antiporter MnhB subunit-related protein" evidence="8">
    <location>
        <begin position="32"/>
        <end position="169"/>
    </location>
</feature>
<gene>
    <name evidence="9" type="ORF">K933_04236</name>
</gene>
<feature type="compositionally biased region" description="Low complexity" evidence="6">
    <location>
        <begin position="1"/>
        <end position="12"/>
    </location>
</feature>
<sequence>MSGADAGAGTAEDAPDAESGPSLGYERHTTVIARTVVRVTVPIILLTAVALLLQGHNQPGGGFIGAVLTATAFVLVYVVFGQAYLQSDLLGLDTADDTHRAVEYYRWLFTAGLVVALASGLVPLAFGFPFLTQAVAMLEGLPLYGHMEVASAFAFDLGVYFTVVGGLLTVLGEVGTE</sequence>
<dbReference type="InterPro" id="IPR050622">
    <property type="entry name" value="CPA3_antiporter_subunitB"/>
</dbReference>
<dbReference type="PANTHER" id="PTHR33932:SF4">
    <property type="entry name" value="NA(+)_H(+) ANTIPORTER SUBUNIT B"/>
    <property type="match status" value="1"/>
</dbReference>
<dbReference type="STRING" id="1324957.K933_04236"/>
<dbReference type="GO" id="GO:0005886">
    <property type="term" value="C:plasma membrane"/>
    <property type="evidence" value="ECO:0007669"/>
    <property type="project" value="UniProtKB-SubCell"/>
</dbReference>
<evidence type="ECO:0000259" key="8">
    <source>
        <dbReference type="Pfam" id="PF04039"/>
    </source>
</evidence>